<gene>
    <name evidence="1" type="ORF">I553_5008</name>
</gene>
<dbReference type="PATRIC" id="fig|1299334.3.peg.6975"/>
<accession>X7ZWU7</accession>
<comment type="caution">
    <text evidence="1">The sequence shown here is derived from an EMBL/GenBank/DDBJ whole genome shotgun (WGS) entry which is preliminary data.</text>
</comment>
<proteinExistence type="predicted"/>
<evidence type="ECO:0000313" key="1">
    <source>
        <dbReference type="EMBL" id="EUA23719.1"/>
    </source>
</evidence>
<sequence>MQLISVDDHLIEHPKVWSDRLPRKYLEAGRRSSNGSGPTPAKCAKCGNTRAASIPTSG</sequence>
<keyword evidence="1" id="KW-0378">Hydrolase</keyword>
<reference evidence="1" key="1">
    <citation type="submission" date="2014-01" db="EMBL/GenBank/DDBJ databases">
        <authorList>
            <person name="Brown-Elliot B."/>
            <person name="Wallace R."/>
            <person name="Lenaerts A."/>
            <person name="Ordway D."/>
            <person name="DeGroote M.A."/>
            <person name="Parker T."/>
            <person name="Sizemore C."/>
            <person name="Tallon L.J."/>
            <person name="Sadzewicz L.K."/>
            <person name="Sengamalay N."/>
            <person name="Fraser C.M."/>
            <person name="Hine E."/>
            <person name="Shefchek K.A."/>
            <person name="Das S.P."/>
            <person name="Tettelin H."/>
        </authorList>
    </citation>
    <scope>NUCLEOTIDE SEQUENCE [LARGE SCALE GENOMIC DNA]</scope>
    <source>
        <strain evidence="1">4042</strain>
    </source>
</reference>
<organism evidence="1">
    <name type="scientific">Mycobacterium xenopi 4042</name>
    <dbReference type="NCBI Taxonomy" id="1299334"/>
    <lineage>
        <taxon>Bacteria</taxon>
        <taxon>Bacillati</taxon>
        <taxon>Actinomycetota</taxon>
        <taxon>Actinomycetes</taxon>
        <taxon>Mycobacteriales</taxon>
        <taxon>Mycobacteriaceae</taxon>
        <taxon>Mycobacterium</taxon>
    </lineage>
</organism>
<dbReference type="EMBL" id="JAOB01000069">
    <property type="protein sequence ID" value="EUA23719.1"/>
    <property type="molecule type" value="Genomic_DNA"/>
</dbReference>
<name>X7ZWU7_MYCXE</name>
<protein>
    <submittedName>
        <fullName evidence="1">Putative amidohydrolase 2</fullName>
    </submittedName>
</protein>
<dbReference type="GO" id="GO:0016787">
    <property type="term" value="F:hydrolase activity"/>
    <property type="evidence" value="ECO:0007669"/>
    <property type="project" value="UniProtKB-KW"/>
</dbReference>
<dbReference type="AlphaFoldDB" id="X7ZWU7"/>